<evidence type="ECO:0000256" key="2">
    <source>
        <dbReference type="ARBA" id="ARBA00022771"/>
    </source>
</evidence>
<keyword evidence="2" id="KW-0863">Zinc-finger</keyword>
<dbReference type="GO" id="GO:0008270">
    <property type="term" value="F:zinc ion binding"/>
    <property type="evidence" value="ECO:0007669"/>
    <property type="project" value="UniProtKB-KW"/>
</dbReference>
<evidence type="ECO:0000256" key="3">
    <source>
        <dbReference type="ARBA" id="ARBA00022833"/>
    </source>
</evidence>
<evidence type="ECO:0000313" key="6">
    <source>
        <dbReference type="Proteomes" id="UP001314205"/>
    </source>
</evidence>
<gene>
    <name evidence="5" type="ORF">PARMNEM_LOCUS1149</name>
</gene>
<keyword evidence="1" id="KW-0479">Metal-binding</keyword>
<dbReference type="Pfam" id="PF04500">
    <property type="entry name" value="FLYWCH"/>
    <property type="match status" value="1"/>
</dbReference>
<dbReference type="Gene3D" id="2.20.25.240">
    <property type="match status" value="1"/>
</dbReference>
<dbReference type="AlphaFoldDB" id="A0AAV1K7T0"/>
<keyword evidence="6" id="KW-1185">Reference proteome</keyword>
<reference evidence="5 6" key="1">
    <citation type="submission" date="2023-11" db="EMBL/GenBank/DDBJ databases">
        <authorList>
            <person name="Hedman E."/>
            <person name="Englund M."/>
            <person name="Stromberg M."/>
            <person name="Nyberg Akerstrom W."/>
            <person name="Nylinder S."/>
            <person name="Jareborg N."/>
            <person name="Kallberg Y."/>
            <person name="Kronander E."/>
        </authorList>
    </citation>
    <scope>NUCLEOTIDE SEQUENCE [LARGE SCALE GENOMIC DNA]</scope>
</reference>
<proteinExistence type="predicted"/>
<comment type="caution">
    <text evidence="5">The sequence shown here is derived from an EMBL/GenBank/DDBJ whole genome shotgun (WGS) entry which is preliminary data.</text>
</comment>
<evidence type="ECO:0000259" key="4">
    <source>
        <dbReference type="Pfam" id="PF04500"/>
    </source>
</evidence>
<sequence length="77" mass="9040">MIFSLYGFYELKTVEFVLSKYGRPVIQMGGYRYNKHSPGNGRKIQWLCSKRRSPFFCHGKLTTYDGEVIALHDDHNH</sequence>
<dbReference type="EMBL" id="CAVLGL010000002">
    <property type="protein sequence ID" value="CAK1579170.1"/>
    <property type="molecule type" value="Genomic_DNA"/>
</dbReference>
<keyword evidence="3" id="KW-0862">Zinc</keyword>
<protein>
    <recommendedName>
        <fullName evidence="4">FLYWCH-type domain-containing protein</fullName>
    </recommendedName>
</protein>
<dbReference type="Proteomes" id="UP001314205">
    <property type="component" value="Unassembled WGS sequence"/>
</dbReference>
<organism evidence="5 6">
    <name type="scientific">Parnassius mnemosyne</name>
    <name type="common">clouded apollo</name>
    <dbReference type="NCBI Taxonomy" id="213953"/>
    <lineage>
        <taxon>Eukaryota</taxon>
        <taxon>Metazoa</taxon>
        <taxon>Ecdysozoa</taxon>
        <taxon>Arthropoda</taxon>
        <taxon>Hexapoda</taxon>
        <taxon>Insecta</taxon>
        <taxon>Pterygota</taxon>
        <taxon>Neoptera</taxon>
        <taxon>Endopterygota</taxon>
        <taxon>Lepidoptera</taxon>
        <taxon>Glossata</taxon>
        <taxon>Ditrysia</taxon>
        <taxon>Papilionoidea</taxon>
        <taxon>Papilionidae</taxon>
        <taxon>Parnassiinae</taxon>
        <taxon>Parnassini</taxon>
        <taxon>Parnassius</taxon>
        <taxon>Driopa</taxon>
    </lineage>
</organism>
<dbReference type="InterPro" id="IPR007588">
    <property type="entry name" value="Znf_FLYWCH"/>
</dbReference>
<evidence type="ECO:0000313" key="5">
    <source>
        <dbReference type="EMBL" id="CAK1579170.1"/>
    </source>
</evidence>
<accession>A0AAV1K7T0</accession>
<feature type="domain" description="FLYWCH-type" evidence="4">
    <location>
        <begin position="16"/>
        <end position="77"/>
    </location>
</feature>
<name>A0AAV1K7T0_9NEOP</name>
<evidence type="ECO:0000256" key="1">
    <source>
        <dbReference type="ARBA" id="ARBA00022723"/>
    </source>
</evidence>